<organism evidence="2 3">
    <name type="scientific">Candidatus Desulfacyla euxinica</name>
    <dbReference type="NCBI Taxonomy" id="2841693"/>
    <lineage>
        <taxon>Bacteria</taxon>
        <taxon>Deltaproteobacteria</taxon>
        <taxon>Candidatus Desulfacyla</taxon>
    </lineage>
</organism>
<name>A0A8J6N2X8_9DELT</name>
<comment type="caution">
    <text evidence="2">The sequence shown here is derived from an EMBL/GenBank/DDBJ whole genome shotgun (WGS) entry which is preliminary data.</text>
</comment>
<proteinExistence type="predicted"/>
<evidence type="ECO:0000313" key="2">
    <source>
        <dbReference type="EMBL" id="MBC8179026.1"/>
    </source>
</evidence>
<sequence>MLFSRKEIEDALRRWNLAWDNHDLDGVMQLFHDEITFENWTGGKASGKEALRKVWAPWFANHGGFRFIEEETFIDEREQKVLYRWLLEWPSFEKGYEGKPEKRRGIDVLHFKNGKIINKLTYSKTTIDIDGERLPLTIPGKSCE</sequence>
<evidence type="ECO:0000259" key="1">
    <source>
        <dbReference type="Pfam" id="PF12680"/>
    </source>
</evidence>
<dbReference type="Gene3D" id="3.10.450.50">
    <property type="match status" value="1"/>
</dbReference>
<dbReference type="InterPro" id="IPR037401">
    <property type="entry name" value="SnoaL-like"/>
</dbReference>
<dbReference type="SUPFAM" id="SSF54427">
    <property type="entry name" value="NTF2-like"/>
    <property type="match status" value="1"/>
</dbReference>
<dbReference type="EMBL" id="JACNJD010000338">
    <property type="protein sequence ID" value="MBC8179026.1"/>
    <property type="molecule type" value="Genomic_DNA"/>
</dbReference>
<feature type="domain" description="SnoaL-like" evidence="1">
    <location>
        <begin position="13"/>
        <end position="117"/>
    </location>
</feature>
<protein>
    <submittedName>
        <fullName evidence="2">Nuclear transport factor 2 family protein</fullName>
    </submittedName>
</protein>
<accession>A0A8J6N2X8</accession>
<dbReference type="AlphaFoldDB" id="A0A8J6N2X8"/>
<dbReference type="Pfam" id="PF12680">
    <property type="entry name" value="SnoaL_2"/>
    <property type="match status" value="1"/>
</dbReference>
<dbReference type="Proteomes" id="UP000650524">
    <property type="component" value="Unassembled WGS sequence"/>
</dbReference>
<dbReference type="InterPro" id="IPR032710">
    <property type="entry name" value="NTF2-like_dom_sf"/>
</dbReference>
<reference evidence="2 3" key="1">
    <citation type="submission" date="2020-08" db="EMBL/GenBank/DDBJ databases">
        <title>Bridging the membrane lipid divide: bacteria of the FCB group superphylum have the potential to synthesize archaeal ether lipids.</title>
        <authorList>
            <person name="Villanueva L."/>
            <person name="Von Meijenfeldt F.A.B."/>
            <person name="Westbye A.B."/>
            <person name="Yadav S."/>
            <person name="Hopmans E.C."/>
            <person name="Dutilh B.E."/>
            <person name="Sinninghe Damste J.S."/>
        </authorList>
    </citation>
    <scope>NUCLEOTIDE SEQUENCE [LARGE SCALE GENOMIC DNA]</scope>
    <source>
        <strain evidence="2">NIOZ-UU27</strain>
    </source>
</reference>
<evidence type="ECO:0000313" key="3">
    <source>
        <dbReference type="Proteomes" id="UP000650524"/>
    </source>
</evidence>
<gene>
    <name evidence="2" type="ORF">H8E19_16605</name>
</gene>